<dbReference type="CDD" id="cd04723">
    <property type="entry name" value="HisA_HisF"/>
    <property type="match status" value="1"/>
</dbReference>
<keyword evidence="2" id="KW-0028">Amino-acid biosynthesis</keyword>
<comment type="similarity">
    <text evidence="1 2">Belongs to the HisA/HisF family.</text>
</comment>
<evidence type="ECO:0000313" key="4">
    <source>
        <dbReference type="Proteomes" id="UP001320159"/>
    </source>
</evidence>
<keyword evidence="3" id="KW-0413">Isomerase</keyword>
<dbReference type="GO" id="GO:0005737">
    <property type="term" value="C:cytoplasm"/>
    <property type="evidence" value="ECO:0007669"/>
    <property type="project" value="TreeGrafter"/>
</dbReference>
<dbReference type="InterPro" id="IPR011060">
    <property type="entry name" value="RibuloseP-bd_barrel"/>
</dbReference>
<dbReference type="Gene3D" id="3.20.20.70">
    <property type="entry name" value="Aldolase class I"/>
    <property type="match status" value="1"/>
</dbReference>
<comment type="caution">
    <text evidence="3">The sequence shown here is derived from an EMBL/GenBank/DDBJ whole genome shotgun (WGS) entry which is preliminary data.</text>
</comment>
<accession>A0AAP2RE62</accession>
<dbReference type="InterPro" id="IPR006062">
    <property type="entry name" value="His_biosynth"/>
</dbReference>
<evidence type="ECO:0000313" key="3">
    <source>
        <dbReference type="EMBL" id="MCD1294527.1"/>
    </source>
</evidence>
<dbReference type="EMBL" id="PGCK01000004">
    <property type="protein sequence ID" value="MCD1294527.1"/>
    <property type="molecule type" value="Genomic_DNA"/>
</dbReference>
<dbReference type="PANTHER" id="PTHR43090">
    <property type="entry name" value="1-(5-PHOSPHORIBOSYL)-5-[(5-PHOSPHORIBOSYLAMINO)METHYLIDENEAMINO] IMIDAZOLE-4-CARBOXAMIDE ISOMERASE"/>
    <property type="match status" value="1"/>
</dbReference>
<name>A0AAP2RE62_9EURY</name>
<keyword evidence="2" id="KW-0368">Histidine biosynthesis</keyword>
<reference evidence="3 4" key="1">
    <citation type="submission" date="2017-11" db="EMBL/GenBank/DDBJ databases">
        <title>Isolation and Characterization of Family Methanocellaceae Species from Potential Methane Hydrate Area Offshore Southwestern Taiwan.</title>
        <authorList>
            <person name="Zhang W.-L."/>
            <person name="Chen W.-C."/>
            <person name="Lai M.-C."/>
            <person name="Chen S.-C."/>
        </authorList>
    </citation>
    <scope>NUCLEOTIDE SEQUENCE [LARGE SCALE GENOMIC DNA]</scope>
    <source>
        <strain evidence="3 4">CWC-04</strain>
    </source>
</reference>
<protein>
    <submittedName>
        <fullName evidence="3">Phosphoribosylformimino-5-aminoimidazole carboxamide ribotide isomerase</fullName>
    </submittedName>
</protein>
<gene>
    <name evidence="3" type="ORF">CUJ83_05870</name>
</gene>
<dbReference type="Pfam" id="PF00977">
    <property type="entry name" value="His_biosynth"/>
    <property type="match status" value="1"/>
</dbReference>
<dbReference type="GO" id="GO:0000162">
    <property type="term" value="P:L-tryptophan biosynthetic process"/>
    <property type="evidence" value="ECO:0007669"/>
    <property type="project" value="TreeGrafter"/>
</dbReference>
<dbReference type="GO" id="GO:0000105">
    <property type="term" value="P:L-histidine biosynthetic process"/>
    <property type="evidence" value="ECO:0007669"/>
    <property type="project" value="UniProtKB-KW"/>
</dbReference>
<keyword evidence="4" id="KW-1185">Reference proteome</keyword>
<dbReference type="Proteomes" id="UP001320159">
    <property type="component" value="Unassembled WGS sequence"/>
</dbReference>
<organism evidence="3 4">
    <name type="scientific">Methanooceanicella nereidis</name>
    <dbReference type="NCBI Taxonomy" id="2052831"/>
    <lineage>
        <taxon>Archaea</taxon>
        <taxon>Methanobacteriati</taxon>
        <taxon>Methanobacteriota</taxon>
        <taxon>Stenosarchaea group</taxon>
        <taxon>Methanomicrobia</taxon>
        <taxon>Methanocellales</taxon>
        <taxon>Methanocellaceae</taxon>
        <taxon>Methanooceanicella</taxon>
    </lineage>
</organism>
<dbReference type="PANTHER" id="PTHR43090:SF2">
    <property type="entry name" value="1-(5-PHOSPHORIBOSYL)-5-[(5-PHOSPHORIBOSYLAMINO)METHYLIDENEAMINO] IMIDAZOLE-4-CARBOXAMIDE ISOMERASE"/>
    <property type="match status" value="1"/>
</dbReference>
<evidence type="ECO:0000256" key="1">
    <source>
        <dbReference type="ARBA" id="ARBA00009667"/>
    </source>
</evidence>
<dbReference type="GO" id="GO:0003949">
    <property type="term" value="F:1-(5-phosphoribosyl)-5-[(5-phosphoribosylamino)methylideneamino]imidazole-4-carboxamide isomerase activity"/>
    <property type="evidence" value="ECO:0007669"/>
    <property type="project" value="InterPro"/>
</dbReference>
<dbReference type="InterPro" id="IPR044524">
    <property type="entry name" value="Isoase_HisA-like"/>
</dbReference>
<dbReference type="AlphaFoldDB" id="A0AAP2RE62"/>
<proteinExistence type="inferred from homology"/>
<evidence type="ECO:0000256" key="2">
    <source>
        <dbReference type="RuleBase" id="RU003657"/>
    </source>
</evidence>
<dbReference type="SUPFAM" id="SSF51366">
    <property type="entry name" value="Ribulose-phoshate binding barrel"/>
    <property type="match status" value="1"/>
</dbReference>
<sequence length="229" mass="24347">MRCILACDLKGGIVVRGVKGERDRYRPISESSTIVGTSIPEEVIKAIRPKETYIADLDRITGAGGNLGTIASLSRFTRTMSDTGASTLHDVEETRKVSDAVILGTETASMELIRECQGKGVYVSLDMKHGKMMSRDPVFNAGPIGSLKMLNEVDLAGIILLDVGRVGSGEGIDLEMMKNAVSMSKHKVIAGGGVRDVDDLLSLEKCGADGAIIASAVHFGKVPLEMLRG</sequence>
<dbReference type="InterPro" id="IPR013785">
    <property type="entry name" value="Aldolase_TIM"/>
</dbReference>